<dbReference type="EMBL" id="JBBWUH010000007">
    <property type="protein sequence ID" value="KAK8161278.1"/>
    <property type="molecule type" value="Genomic_DNA"/>
</dbReference>
<protein>
    <submittedName>
        <fullName evidence="3">Hsp70-like protein</fullName>
    </submittedName>
</protein>
<dbReference type="Gene3D" id="3.90.640.10">
    <property type="entry name" value="Actin, Chain A, domain 4"/>
    <property type="match status" value="1"/>
</dbReference>
<evidence type="ECO:0000256" key="1">
    <source>
        <dbReference type="ARBA" id="ARBA00022741"/>
    </source>
</evidence>
<dbReference type="SUPFAM" id="SSF53067">
    <property type="entry name" value="Actin-like ATPase domain"/>
    <property type="match status" value="2"/>
</dbReference>
<keyword evidence="4" id="KW-1185">Reference proteome</keyword>
<dbReference type="Gene3D" id="3.30.420.40">
    <property type="match status" value="2"/>
</dbReference>
<dbReference type="InterPro" id="IPR043129">
    <property type="entry name" value="ATPase_NBD"/>
</dbReference>
<gene>
    <name evidence="3" type="ORF">IWX90DRAFT_264881</name>
</gene>
<reference evidence="3 4" key="1">
    <citation type="journal article" date="2022" name="G3 (Bethesda)">
        <title>Enemy or ally: a genomic approach to elucidate the lifestyle of Phyllosticta citrichinaensis.</title>
        <authorList>
            <person name="Buijs V.A."/>
            <person name="Groenewald J.Z."/>
            <person name="Haridas S."/>
            <person name="LaButti K.M."/>
            <person name="Lipzen A."/>
            <person name="Martin F.M."/>
            <person name="Barry K."/>
            <person name="Grigoriev I.V."/>
            <person name="Crous P.W."/>
            <person name="Seidl M.F."/>
        </authorList>
    </citation>
    <scope>NUCLEOTIDE SEQUENCE [LARGE SCALE GENOMIC DNA]</scope>
    <source>
        <strain evidence="3 4">CBS 129764</strain>
    </source>
</reference>
<proteinExistence type="predicted"/>
<keyword evidence="1" id="KW-0547">Nucleotide-binding</keyword>
<dbReference type="CDD" id="cd10170">
    <property type="entry name" value="ASKHA_NBD_HSP70"/>
    <property type="match status" value="1"/>
</dbReference>
<evidence type="ECO:0000313" key="4">
    <source>
        <dbReference type="Proteomes" id="UP001456524"/>
    </source>
</evidence>
<sequence length="594" mass="66084">MASSLHKIIVGLDYGTTFSGVSYVTSNEHSFNKIEVISQWPGTSDMTSKVPSRIAYASENRNLGADTWGFAVTSSMESCSWTKLLLDRGTALTDFDDPALKKIMGSGMLRLPAGKLAKDVCQDYLTNLYHYTAETLSKKYSPEIYNITPVECWITVPAIWSDAAKDATRTAAITAGFGSRPLDSVNIITEPEAAALAALKPHLDLQSIDPVHPGETVLVCDCGGGTVDITTYQIMECRPRLKFKEVCVGMGGKLGSTYIDRNFNQFMIDTYGDAYTQIAPKKRGPGSAMMRSFETAKRTFGSGSHGRNEERLIEIEHVNMRAPSTWRFDEDEATLKITYQDMKSFFDPVVDDILRLITTQANHACKLGCIIDRVILVGGFGDSTYLMDRMKTWCTSQSRKELKLTCPPQCQAAIVKGAALRGLECIQPASRIARRHYGHGISLVFQEGIDPEARAFICDWTSNKYCSGRVEWGIKKGQNVDADTEVELAMYMTAHADSPDEDLISVCTIYCCDYDRQPRYDSDHGVQKLGTIVTKFSRAECRDLPKRYVPGRGRVMNLDFVLKIGFSEQDGLLVFTSYINGRQAGRTKVEFHDY</sequence>
<dbReference type="Gene3D" id="3.30.30.30">
    <property type="match status" value="1"/>
</dbReference>
<dbReference type="Pfam" id="PF00012">
    <property type="entry name" value="HSP70"/>
    <property type="match status" value="1"/>
</dbReference>
<accession>A0ABR1XM21</accession>
<dbReference type="PRINTS" id="PR00301">
    <property type="entry name" value="HEATSHOCK70"/>
</dbReference>
<evidence type="ECO:0000313" key="3">
    <source>
        <dbReference type="EMBL" id="KAK8161278.1"/>
    </source>
</evidence>
<dbReference type="InterPro" id="IPR013126">
    <property type="entry name" value="Hsp_70_fam"/>
</dbReference>
<dbReference type="Proteomes" id="UP001456524">
    <property type="component" value="Unassembled WGS sequence"/>
</dbReference>
<comment type="caution">
    <text evidence="3">The sequence shown here is derived from an EMBL/GenBank/DDBJ whole genome shotgun (WGS) entry which is preliminary data.</text>
</comment>
<evidence type="ECO:0000256" key="2">
    <source>
        <dbReference type="ARBA" id="ARBA00022840"/>
    </source>
</evidence>
<name>A0ABR1XM21_9PEZI</name>
<dbReference type="PANTHER" id="PTHR14187">
    <property type="entry name" value="ALPHA KINASE/ELONGATION FACTOR 2 KINASE"/>
    <property type="match status" value="1"/>
</dbReference>
<keyword evidence="2" id="KW-0067">ATP-binding</keyword>
<organism evidence="3 4">
    <name type="scientific">Phyllosticta citrichinensis</name>
    <dbReference type="NCBI Taxonomy" id="1130410"/>
    <lineage>
        <taxon>Eukaryota</taxon>
        <taxon>Fungi</taxon>
        <taxon>Dikarya</taxon>
        <taxon>Ascomycota</taxon>
        <taxon>Pezizomycotina</taxon>
        <taxon>Dothideomycetes</taxon>
        <taxon>Dothideomycetes incertae sedis</taxon>
        <taxon>Botryosphaeriales</taxon>
        <taxon>Phyllostictaceae</taxon>
        <taxon>Phyllosticta</taxon>
    </lineage>
</organism>
<dbReference type="PANTHER" id="PTHR14187:SF81">
    <property type="entry name" value="HSP70 FAMILY PROTEIN (AFU_ORTHOLOGUE AFUA_4G14040)"/>
    <property type="match status" value="1"/>
</dbReference>